<feature type="compositionally biased region" description="Low complexity" evidence="1">
    <location>
        <begin position="46"/>
        <end position="57"/>
    </location>
</feature>
<organism evidence="4 5">
    <name type="scientific">Streptomyces davaonensis (strain DSM 101723 / JCM 4913 / KCC S-0913 / 768)</name>
    <dbReference type="NCBI Taxonomy" id="1214101"/>
    <lineage>
        <taxon>Bacteria</taxon>
        <taxon>Bacillati</taxon>
        <taxon>Actinomycetota</taxon>
        <taxon>Actinomycetes</taxon>
        <taxon>Kitasatosporales</taxon>
        <taxon>Streptomycetaceae</taxon>
        <taxon>Streptomyces</taxon>
    </lineage>
</organism>
<dbReference type="Proteomes" id="UP000008043">
    <property type="component" value="Chromosome"/>
</dbReference>
<keyword evidence="5" id="KW-1185">Reference proteome</keyword>
<dbReference type="EMBL" id="HE971709">
    <property type="protein sequence ID" value="CCK30152.1"/>
    <property type="molecule type" value="Genomic_DNA"/>
</dbReference>
<dbReference type="Gene3D" id="1.25.40.10">
    <property type="entry name" value="Tetratricopeptide repeat domain"/>
    <property type="match status" value="2"/>
</dbReference>
<gene>
    <name evidence="4" type="ORF">BN159_5773</name>
</gene>
<dbReference type="NCBIfam" id="NF041121">
    <property type="entry name" value="SAV_2336_NTERM"/>
    <property type="match status" value="1"/>
</dbReference>
<accession>K4RAC2</accession>
<evidence type="ECO:0000313" key="4">
    <source>
        <dbReference type="EMBL" id="CCK30152.1"/>
    </source>
</evidence>
<feature type="domain" description="NB-ARC" evidence="2">
    <location>
        <begin position="605"/>
        <end position="680"/>
    </location>
</feature>
<feature type="region of interest" description="Disordered" evidence="1">
    <location>
        <begin position="26"/>
        <end position="109"/>
    </location>
</feature>
<feature type="compositionally biased region" description="Low complexity" evidence="1">
    <location>
        <begin position="74"/>
        <end position="102"/>
    </location>
</feature>
<name>K4RAC2_STRDJ</name>
<dbReference type="InterPro" id="IPR002182">
    <property type="entry name" value="NB-ARC"/>
</dbReference>
<dbReference type="Gene3D" id="3.40.50.300">
    <property type="entry name" value="P-loop containing nucleotide triphosphate hydrolases"/>
    <property type="match status" value="1"/>
</dbReference>
<feature type="region of interest" description="Disordered" evidence="1">
    <location>
        <begin position="538"/>
        <end position="593"/>
    </location>
</feature>
<evidence type="ECO:0008006" key="6">
    <source>
        <dbReference type="Google" id="ProtNLM"/>
    </source>
</evidence>
<dbReference type="KEGG" id="sdv:BN159_5773"/>
<dbReference type="STRING" id="1214101.BN159_5773"/>
<protein>
    <recommendedName>
        <fullName evidence="6">NB-ARC domain-containing protein</fullName>
    </recommendedName>
</protein>
<dbReference type="SUPFAM" id="SSF48452">
    <property type="entry name" value="TPR-like"/>
    <property type="match status" value="3"/>
</dbReference>
<feature type="domain" description="DUF7779" evidence="3">
    <location>
        <begin position="838"/>
        <end position="927"/>
    </location>
</feature>
<dbReference type="Pfam" id="PF13424">
    <property type="entry name" value="TPR_12"/>
    <property type="match status" value="2"/>
</dbReference>
<sequence>MTPGRDRPGPRELADALWLASEHGWLVGPMDGIGAGTDAPTPPGSASPAPSAGSSTARTGAETDVPPPAPDKPTTPTSTPRPRSSHPAEPTAALSPAATAPDPESRPTDRALGRALRAFRTTVASAHAAELDEEATAELIAPAPFLPPVLRPAAERRWRAVLVVDSAPRMALWHDTVARFARVVRAYGGFRDVMELSLDTTDPGQATVRLPGPARTARPAAARSLVDPTGRSVVFVLTDGAAPAWRSSAAQRLLARWGRRQPVTVLHMLPQRLWHRTGLHPSRIALRSSGPWTAGRPPAWEPAEAVSAVLRARAGLGAATPVPVLEARPEWLEPWARFVGGDEPREVELAAVLTTAEGRPEAPYLRPVRTLEPIDRVAKFRGSASPEAFELATHLAAIPLDLATMTEIQHRTLPRSSTQHLAEILLSDLLSLQPSHPVDRLAFDVDPDVRGELLAHGSRTTTERAIAQAAEMLAPTSTAAQSLLSYLRDGTTTVEPAEGEDQEFRNIERAVLHALSGPHARRARELDELETTVPVPVLPAPLDAPEEHTAAASAVSGRTDPGENDMSVTAPPGPEQRPVERDPNRVGPAVWGNVPPRNAAFTGREQLLEELRESLSSGTAAVLPQALHGMGGVGKSQLALEYVYRYASQYDLVWWIPAEQRSLIRQAFMELADRLGLSNAPALAVPAVLNALRTGNPYGDWLLVFDNADGPEAVQDFIPSRFEGGPAGAVIVTSRNPHWNVLARPVEVGLFGRQESVALLRRRTSDITDDEAELLAEALGDLPLAVEQASVWRAETGMPPKEYVRLLEETGAELMASSPPTQYGTSIASAWGLSLDRLQEQNPGALQLLQLCSHLAPEPIPRAFFTDRLGESVAPELDRIVGDPLRFARAVREINRFSLARINYSANTIQLHRLVQAALRSRMTDEENQRFRHGAHLLLARSLAGEPRNPRHWPTYATLFPHVLASQAPECADPWVRHLVQSLIEWLIRSGNHNVAVDLAQQVHSVWLSKFDEHDTQTRTLGRFLRLALWRTGSYAEAADLGERLVAQWEVDDPEQELEEHLTVKAQTCDDLRVRGDFGGALELGKDIHARAERAFGPDDPFTLECVSNLAVCLRANGNLRPALNVDEDTWRLRVEILGAGDSLTLSSQAAVAWGLQELGRYREALQTYEEVVAQAQELYGESHPTTLRFVVQQAVALRRVGRFGEALQRTRLALDALTKSYGEQAPDTLHATLTHSIDLRHNGHFAEAEALARRARDRYTQTLGARHPQALSAEAGLAVTLRLSGRTDEARRLEESVHQQFRDTLGDSHPYTLYSAMNLANLLFEQDDPSGAQALDEWAIGPMQEVLGETHPMTLVLRANLAMDLRTLGGRRDEASRLHTQALRQLREVLGTTHPAYLNAQARRRTIADIDPMPL</sequence>
<proteinExistence type="predicted"/>
<dbReference type="Pfam" id="PF25000">
    <property type="entry name" value="DUF7779"/>
    <property type="match status" value="1"/>
</dbReference>
<dbReference type="Pfam" id="PF13374">
    <property type="entry name" value="TPR_10"/>
    <property type="match status" value="3"/>
</dbReference>
<dbReference type="InterPro" id="IPR047738">
    <property type="entry name" value="SAV_2336-like_N"/>
</dbReference>
<evidence type="ECO:0000256" key="1">
    <source>
        <dbReference type="SAM" id="MobiDB-lite"/>
    </source>
</evidence>
<dbReference type="RefSeq" id="WP_015660488.1">
    <property type="nucleotide sequence ID" value="NC_020504.1"/>
</dbReference>
<dbReference type="InterPro" id="IPR056681">
    <property type="entry name" value="DUF7779"/>
</dbReference>
<dbReference type="PANTHER" id="PTHR46082:SF6">
    <property type="entry name" value="AAA+ ATPASE DOMAIN-CONTAINING PROTEIN-RELATED"/>
    <property type="match status" value="1"/>
</dbReference>
<dbReference type="eggNOG" id="COG0457">
    <property type="taxonomic scope" value="Bacteria"/>
</dbReference>
<dbReference type="NCBIfam" id="NF040586">
    <property type="entry name" value="FxSxx_TPR"/>
    <property type="match status" value="1"/>
</dbReference>
<dbReference type="SUPFAM" id="SSF52540">
    <property type="entry name" value="P-loop containing nucleoside triphosphate hydrolases"/>
    <property type="match status" value="1"/>
</dbReference>
<dbReference type="InterPro" id="IPR011990">
    <property type="entry name" value="TPR-like_helical_dom_sf"/>
</dbReference>
<dbReference type="PANTHER" id="PTHR46082">
    <property type="entry name" value="ATP/GTP-BINDING PROTEIN-RELATED"/>
    <property type="match status" value="1"/>
</dbReference>
<evidence type="ECO:0000313" key="5">
    <source>
        <dbReference type="Proteomes" id="UP000008043"/>
    </source>
</evidence>
<dbReference type="InterPro" id="IPR027417">
    <property type="entry name" value="P-loop_NTPase"/>
</dbReference>
<reference evidence="4 5" key="1">
    <citation type="journal article" date="2012" name="J. Bacteriol.">
        <title>Genome sequence of the bacterium Streptomyces davawensis JCM 4913 and heterologous production of the unique antibiotic roseoflavin.</title>
        <authorList>
            <person name="Jankowitsch F."/>
            <person name="Schwarz J."/>
            <person name="Ruckert C."/>
            <person name="Gust B."/>
            <person name="Szczepanowski R."/>
            <person name="Blom J."/>
            <person name="Pelzer S."/>
            <person name="Kalinowski J."/>
            <person name="Mack M."/>
        </authorList>
    </citation>
    <scope>NUCLEOTIDE SEQUENCE [LARGE SCALE GENOMIC DNA]</scope>
    <source>
        <strain evidence="5">DSM 101723 / JCM 4913 / KCC S-0913 / 768</strain>
    </source>
</reference>
<dbReference type="HOGENOM" id="CLU_005905_0_0_11"/>
<dbReference type="Pfam" id="PF00931">
    <property type="entry name" value="NB-ARC"/>
    <property type="match status" value="1"/>
</dbReference>
<evidence type="ECO:0000259" key="3">
    <source>
        <dbReference type="Pfam" id="PF25000"/>
    </source>
</evidence>
<dbReference type="InterPro" id="IPR053137">
    <property type="entry name" value="NLR-like"/>
</dbReference>
<dbReference type="PATRIC" id="fig|1214101.3.peg.5856"/>
<evidence type="ECO:0000259" key="2">
    <source>
        <dbReference type="Pfam" id="PF00931"/>
    </source>
</evidence>